<dbReference type="EMBL" id="LVVM01003923">
    <property type="protein sequence ID" value="OJA14028.1"/>
    <property type="molecule type" value="Genomic_DNA"/>
</dbReference>
<protein>
    <submittedName>
        <fullName evidence="1">Uncharacterized protein</fullName>
    </submittedName>
</protein>
<name>A0A1J8QQM7_9AGAM</name>
<dbReference type="AlphaFoldDB" id="A0A1J8QQM7"/>
<organism evidence="1 2">
    <name type="scientific">Rhizopogon vesiculosus</name>
    <dbReference type="NCBI Taxonomy" id="180088"/>
    <lineage>
        <taxon>Eukaryota</taxon>
        <taxon>Fungi</taxon>
        <taxon>Dikarya</taxon>
        <taxon>Basidiomycota</taxon>
        <taxon>Agaricomycotina</taxon>
        <taxon>Agaricomycetes</taxon>
        <taxon>Agaricomycetidae</taxon>
        <taxon>Boletales</taxon>
        <taxon>Suillineae</taxon>
        <taxon>Rhizopogonaceae</taxon>
        <taxon>Rhizopogon</taxon>
    </lineage>
</organism>
<comment type="caution">
    <text evidence="1">The sequence shown here is derived from an EMBL/GenBank/DDBJ whole genome shotgun (WGS) entry which is preliminary data.</text>
</comment>
<sequence length="78" mass="8417">MTSRCTGHVTTTDKLTEVVTSEGHEPSITYIPERTMNGSCDKTVWQWDLQAVDGLPLLVANAISVIPGSSNPAMKLSK</sequence>
<gene>
    <name evidence="1" type="ORF">AZE42_06471</name>
</gene>
<evidence type="ECO:0000313" key="1">
    <source>
        <dbReference type="EMBL" id="OJA14028.1"/>
    </source>
</evidence>
<dbReference type="Proteomes" id="UP000183567">
    <property type="component" value="Unassembled WGS sequence"/>
</dbReference>
<evidence type="ECO:0000313" key="2">
    <source>
        <dbReference type="Proteomes" id="UP000183567"/>
    </source>
</evidence>
<accession>A0A1J8QQM7</accession>
<keyword evidence="2" id="KW-1185">Reference proteome</keyword>
<reference evidence="1 2" key="1">
    <citation type="submission" date="2016-03" db="EMBL/GenBank/DDBJ databases">
        <title>Comparative genomics of the ectomycorrhizal sister species Rhizopogon vinicolor and Rhizopogon vesiculosus (Basidiomycota: Boletales) reveals a divergence of the mating type B locus.</title>
        <authorList>
            <person name="Mujic A.B."/>
            <person name="Kuo A."/>
            <person name="Tritt A."/>
            <person name="Lipzen A."/>
            <person name="Chen C."/>
            <person name="Johnson J."/>
            <person name="Sharma A."/>
            <person name="Barry K."/>
            <person name="Grigoriev I.V."/>
            <person name="Spatafora J.W."/>
        </authorList>
    </citation>
    <scope>NUCLEOTIDE SEQUENCE [LARGE SCALE GENOMIC DNA]</scope>
    <source>
        <strain evidence="1 2">AM-OR11-056</strain>
    </source>
</reference>
<dbReference type="OrthoDB" id="10399625at2759"/>
<proteinExistence type="predicted"/>